<reference evidence="1 2" key="1">
    <citation type="submission" date="2014-06" db="EMBL/GenBank/DDBJ databases">
        <title>Genome characterization of distinct group I Clostridium botulinum lineages.</title>
        <authorList>
            <person name="Giordani F."/>
            <person name="Anselmo A."/>
            <person name="Fillo S."/>
            <person name="Palozzi A.M."/>
            <person name="Fortunato A."/>
            <person name="Gentile B."/>
            <person name="Ciammaruconi A."/>
            <person name="Anniballi F."/>
            <person name="De Medici D."/>
            <person name="Lista F."/>
        </authorList>
    </citation>
    <scope>NUCLEOTIDE SEQUENCE [LARGE SCALE GENOMIC DNA]</scope>
    <source>
        <strain evidence="1 2">B2 450</strain>
    </source>
</reference>
<proteinExistence type="predicted"/>
<comment type="caution">
    <text evidence="1">The sequence shown here is derived from an EMBL/GenBank/DDBJ whole genome shotgun (WGS) entry which is preliminary data.</text>
</comment>
<dbReference type="AlphaFoldDB" id="A0A0D1ANZ9"/>
<accession>A0A0D1ANZ9</accession>
<dbReference type="EMBL" id="JXSU01000007">
    <property type="protein sequence ID" value="KIS24899.1"/>
    <property type="molecule type" value="Genomic_DNA"/>
</dbReference>
<gene>
    <name evidence="1" type="ORF">N495_15430</name>
</gene>
<dbReference type="PATRIC" id="fig|1379739.3.peg.3481"/>
<dbReference type="OrthoDB" id="2596212at2"/>
<dbReference type="HOGENOM" id="CLU_1159497_0_0_9"/>
<evidence type="ECO:0000313" key="2">
    <source>
        <dbReference type="Proteomes" id="UP000032250"/>
    </source>
</evidence>
<organism evidence="1 2">
    <name type="scientific">Clostridium botulinum B2 450</name>
    <dbReference type="NCBI Taxonomy" id="1379739"/>
    <lineage>
        <taxon>Bacteria</taxon>
        <taxon>Bacillati</taxon>
        <taxon>Bacillota</taxon>
        <taxon>Clostridia</taxon>
        <taxon>Eubacteriales</taxon>
        <taxon>Clostridiaceae</taxon>
        <taxon>Clostridium</taxon>
    </lineage>
</organism>
<name>A0A0D1ANZ9_CLOBO</name>
<sequence length="239" mass="28042">MNNLENSIKDCITKEIEKGIIEKVIAEQLEKCIEKSISDMFSWGGDVKKVVEEKVKSVMIPYLENYDYSQYIVKLDSVLTDVLKSSTLENRNLLENFKNLMVSEDGSREVKISDIFSEWNEYCKSEIDNDELDFDCGGAYITTSFDVEEVSETWSSYKTFMVRFECEEDEKLKFEFSIHAWKPEEGSKYTSQYMKTTDLRSLRYLNDFEILMMRISEGYENIILDSEGDSEDVFIEYEE</sequence>
<dbReference type="RefSeq" id="WP_043032357.1">
    <property type="nucleotide sequence ID" value="NZ_JXSU01000007.1"/>
</dbReference>
<evidence type="ECO:0000313" key="1">
    <source>
        <dbReference type="EMBL" id="KIS24899.1"/>
    </source>
</evidence>
<dbReference type="Proteomes" id="UP000032250">
    <property type="component" value="Unassembled WGS sequence"/>
</dbReference>
<protein>
    <submittedName>
        <fullName evidence="1">Uncharacterized protein</fullName>
    </submittedName>
</protein>